<dbReference type="PANTHER" id="PTHR43373">
    <property type="entry name" value="NA(+)/H(+) ANTIPORTER SUBUNIT"/>
    <property type="match status" value="1"/>
</dbReference>
<dbReference type="AlphaFoldDB" id="A0A0C6P0G3"/>
<feature type="transmembrane region" description="Helical" evidence="11">
    <location>
        <begin position="887"/>
        <end position="906"/>
    </location>
</feature>
<keyword evidence="6 11" id="KW-1133">Transmembrane helix</keyword>
<feature type="transmembrane region" description="Helical" evidence="11">
    <location>
        <begin position="270"/>
        <end position="291"/>
    </location>
</feature>
<dbReference type="Proteomes" id="UP000007564">
    <property type="component" value="Chromosome"/>
</dbReference>
<dbReference type="Pfam" id="PF13244">
    <property type="entry name" value="MbhD"/>
    <property type="match status" value="1"/>
</dbReference>
<feature type="transmembrane region" description="Helical" evidence="11">
    <location>
        <begin position="242"/>
        <end position="264"/>
    </location>
</feature>
<feature type="domain" description="NADH:quinone oxidoreductase/Mrp antiporter transmembrane" evidence="12">
    <location>
        <begin position="126"/>
        <end position="407"/>
    </location>
</feature>
<dbReference type="OrthoDB" id="9811798at2"/>
<feature type="region of interest" description="Disordered" evidence="10">
    <location>
        <begin position="786"/>
        <end position="816"/>
    </location>
</feature>
<dbReference type="KEGG" id="bbh:BN112_0847"/>
<evidence type="ECO:0000259" key="16">
    <source>
        <dbReference type="Pfam" id="PF20501"/>
    </source>
</evidence>
<evidence type="ECO:0000256" key="4">
    <source>
        <dbReference type="ARBA" id="ARBA00022475"/>
    </source>
</evidence>
<dbReference type="InterPro" id="IPR046806">
    <property type="entry name" value="MrpA_C/MbhE"/>
</dbReference>
<dbReference type="InterPro" id="IPR001516">
    <property type="entry name" value="Proton_antipo_N"/>
</dbReference>
<feature type="transmembrane region" description="Helical" evidence="11">
    <location>
        <begin position="205"/>
        <end position="230"/>
    </location>
</feature>
<feature type="transmembrane region" description="Helical" evidence="11">
    <location>
        <begin position="569"/>
        <end position="586"/>
    </location>
</feature>
<dbReference type="HOGENOM" id="CLU_007100_2_0_4"/>
<feature type="transmembrane region" description="Helical" evidence="11">
    <location>
        <begin position="34"/>
        <end position="56"/>
    </location>
</feature>
<feature type="transmembrane region" description="Helical" evidence="11">
    <location>
        <begin position="162"/>
        <end position="185"/>
    </location>
</feature>
<evidence type="ECO:0000259" key="13">
    <source>
        <dbReference type="Pfam" id="PF00662"/>
    </source>
</evidence>
<dbReference type="PANTHER" id="PTHR43373:SF1">
    <property type="entry name" value="NA(+)_H(+) ANTIPORTER SUBUNIT A"/>
    <property type="match status" value="1"/>
</dbReference>
<evidence type="ECO:0000259" key="12">
    <source>
        <dbReference type="Pfam" id="PF00361"/>
    </source>
</evidence>
<evidence type="ECO:0000256" key="11">
    <source>
        <dbReference type="SAM" id="Phobius"/>
    </source>
</evidence>
<keyword evidence="4" id="KW-1003">Cell membrane</keyword>
<feature type="transmembrane region" description="Helical" evidence="11">
    <location>
        <begin position="822"/>
        <end position="842"/>
    </location>
</feature>
<evidence type="ECO:0000256" key="5">
    <source>
        <dbReference type="ARBA" id="ARBA00022692"/>
    </source>
</evidence>
<dbReference type="InterPro" id="IPR050616">
    <property type="entry name" value="CPA3_Na-H_Antiporter_A"/>
</dbReference>
<feature type="transmembrane region" description="Helical" evidence="11">
    <location>
        <begin position="452"/>
        <end position="482"/>
    </location>
</feature>
<keyword evidence="2" id="KW-0813">Transport</keyword>
<dbReference type="GO" id="GO:0005886">
    <property type="term" value="C:plasma membrane"/>
    <property type="evidence" value="ECO:0007669"/>
    <property type="project" value="UniProtKB-SubCell"/>
</dbReference>
<evidence type="ECO:0000256" key="7">
    <source>
        <dbReference type="ARBA" id="ARBA00023065"/>
    </source>
</evidence>
<dbReference type="Pfam" id="PF00662">
    <property type="entry name" value="Proton_antipo_N"/>
    <property type="match status" value="1"/>
</dbReference>
<gene>
    <name evidence="17" type="primary">phaA</name>
    <name evidence="17" type="ORF">BN112_0847</name>
</gene>
<dbReference type="InterPro" id="IPR001750">
    <property type="entry name" value="ND/Mrp_TM"/>
</dbReference>
<feature type="transmembrane region" description="Helical" evidence="11">
    <location>
        <begin position="606"/>
        <end position="623"/>
    </location>
</feature>
<feature type="transmembrane region" description="Helical" evidence="11">
    <location>
        <begin position="699"/>
        <end position="720"/>
    </location>
</feature>
<keyword evidence="8 11" id="KW-0472">Membrane</keyword>
<feature type="domain" description="Na+/H+ antiporter MnhB subunit-related protein" evidence="14">
    <location>
        <begin position="823"/>
        <end position="946"/>
    </location>
</feature>
<evidence type="ECO:0000256" key="8">
    <source>
        <dbReference type="ARBA" id="ARBA00023136"/>
    </source>
</evidence>
<keyword evidence="3" id="KW-0050">Antiport</keyword>
<dbReference type="PRINTS" id="PR01434">
    <property type="entry name" value="NADHDHGNASE5"/>
</dbReference>
<feature type="transmembrane region" description="Helical" evidence="11">
    <location>
        <begin position="758"/>
        <end position="776"/>
    </location>
</feature>
<evidence type="ECO:0000259" key="15">
    <source>
        <dbReference type="Pfam" id="PF13244"/>
    </source>
</evidence>
<evidence type="ECO:0000313" key="18">
    <source>
        <dbReference type="Proteomes" id="UP000007564"/>
    </source>
</evidence>
<comment type="subcellular location">
    <subcellularLocation>
        <location evidence="1">Cell membrane</location>
        <topology evidence="1">Multi-pass membrane protein</topology>
    </subcellularLocation>
    <subcellularLocation>
        <location evidence="9">Membrane</location>
        <topology evidence="9">Multi-pass membrane protein</topology>
    </subcellularLocation>
</comment>
<feature type="transmembrane region" description="Helical" evidence="11">
    <location>
        <begin position="118"/>
        <end position="150"/>
    </location>
</feature>
<accession>A0A0C6P0G3</accession>
<feature type="domain" description="MrpA C-terminal/MbhD" evidence="15">
    <location>
        <begin position="615"/>
        <end position="679"/>
    </location>
</feature>
<evidence type="ECO:0000256" key="10">
    <source>
        <dbReference type="SAM" id="MobiDB-lite"/>
    </source>
</evidence>
<keyword evidence="5 9" id="KW-0812">Transmembrane</keyword>
<dbReference type="GO" id="GO:0006811">
    <property type="term" value="P:monoatomic ion transport"/>
    <property type="evidence" value="ECO:0007669"/>
    <property type="project" value="UniProtKB-KW"/>
</dbReference>
<feature type="transmembrane region" description="Helical" evidence="11">
    <location>
        <begin position="298"/>
        <end position="316"/>
    </location>
</feature>
<dbReference type="EMBL" id="HE965806">
    <property type="protein sequence ID" value="CCJ52765.1"/>
    <property type="molecule type" value="Genomic_DNA"/>
</dbReference>
<dbReference type="GeneID" id="56479153"/>
<feature type="transmembrane region" description="Helical" evidence="11">
    <location>
        <begin position="502"/>
        <end position="523"/>
    </location>
</feature>
<feature type="transmembrane region" description="Helical" evidence="11">
    <location>
        <begin position="854"/>
        <end position="875"/>
    </location>
</feature>
<keyword evidence="7" id="KW-0406">Ion transport</keyword>
<organism evidence="17 18">
    <name type="scientific">Bordetella bronchiseptica 253</name>
    <dbReference type="NCBI Taxonomy" id="568707"/>
    <lineage>
        <taxon>Bacteria</taxon>
        <taxon>Pseudomonadati</taxon>
        <taxon>Pseudomonadota</taxon>
        <taxon>Betaproteobacteria</taxon>
        <taxon>Burkholderiales</taxon>
        <taxon>Alcaligenaceae</taxon>
        <taxon>Bordetella</taxon>
    </lineage>
</organism>
<evidence type="ECO:0000313" key="17">
    <source>
        <dbReference type="EMBL" id="CCJ52765.1"/>
    </source>
</evidence>
<feature type="transmembrane region" description="Helical" evidence="11">
    <location>
        <begin position="630"/>
        <end position="650"/>
    </location>
</feature>
<evidence type="ECO:0000256" key="6">
    <source>
        <dbReference type="ARBA" id="ARBA00022989"/>
    </source>
</evidence>
<feature type="transmembrane region" description="Helical" evidence="11">
    <location>
        <begin position="367"/>
        <end position="389"/>
    </location>
</feature>
<protein>
    <submittedName>
        <fullName evidence="17">Putative pH adaptation potassium efflux protein</fullName>
    </submittedName>
</protein>
<sequence>MSLLLVLALPFLGSLCAALLPANARNAEAWLAGLIALACTLLVASLYPQIAAGGVIRADLPWAPALGLQFTLRMDGYAWLFALIISGMGALVVLYARYYMSPEDPVPRFFSFFQAFMAAMLGVVMSGNLIQLVMFWEMTSLASFMLIAYWHHRLDARRGARMALTVTGAGGLSLLAGVLMLGHIVGSYDMDQVLAAGDIVRADPWYPAVLVLIALGALTKSAQFPFQFWLPNAMAAPTPVSAYLHSATMVKAGVFLLARFWPVLAGTDEWFWIIGGAGLCSLVLGAYAAIFQQDMKGVLAYSTISHLGLITLMLGLNSSLGLVAAIFHMVNHATFKASLFMAAGIVDHETGTRDVGRLSGLYGAMPITATLAMVAAASMAGVPLLNGFISKEMFFAETTFVSGDVLVRWGLPLMATLAGAFSVTYSLRFILQVFFGPPAEDLPRAPHEPPRWMLLPSALLVMVCLVVGVLPGVTLGPILHLAASSILGEHMPQYSLSVWHGFNLPLAMSFVALTAGVLLYLALRARQRAHPGLVPFIYRFDGRRTFEYLLDASSVAAAWLLRYLASSRMQVQMLVIVLGTLWVAWLPLRAGGWLSGQARLTPADPAFAILWVVGAACALGAAYQAKYHRLASLTLSGGAGLITCLTFVWFSAPDLALTQLAVEVVTVVLLLLGLRWLPRRIQTGGDEERPDLRARVRRLRDLGLAGVAGACMAALAYAVLTRPVGDTISSFFTERALPDGGGTNVVNVILVDFRGFDTLGEITVLGIVALTVYALLRRFRPAPESVELPHQQREQDGMPTVDETGERPAPDTKSPLPAGPMMIPAVLVRLLLPVAVLVSVYLLLRGHNLPGGGFVGGLVMATAIILQYMVGGVYWVESRSRLNPQHWVGLGLLAAGGAAVSAWLALRPFLSALAWDVALPVVGHVHLSSVLLFDLGVYMLVVGATVLVLVALAHQSLRAQRQAAVEAQAVAQTGSPA</sequence>
<proteinExistence type="predicted"/>
<reference evidence="17 18" key="1">
    <citation type="journal article" date="2012" name="BMC Genomics">
        <title>Comparative genomics of the classical Bordetella subspecies: the evolution and exchange of virulence-associated diversity amongst closely related pathogens.</title>
        <authorList>
            <person name="Park J."/>
            <person name="Zhang Y."/>
            <person name="Buboltz A.M."/>
            <person name="Zhang X."/>
            <person name="Schuster S.C."/>
            <person name="Ahuja U."/>
            <person name="Liu M."/>
            <person name="Miller J.F."/>
            <person name="Sebaihia M."/>
            <person name="Bentley S.D."/>
            <person name="Parkhill J."/>
            <person name="Harvill E.T."/>
        </authorList>
    </citation>
    <scope>NUCLEOTIDE SEQUENCE [LARGE SCALE GENOMIC DNA]</scope>
    <source>
        <strain evidence="17 18">253</strain>
    </source>
</reference>
<dbReference type="InterPro" id="IPR025383">
    <property type="entry name" value="MrpA_C/MbhD"/>
</dbReference>
<dbReference type="RefSeq" id="WP_003810967.1">
    <property type="nucleotide sequence ID" value="NC_019382.1"/>
</dbReference>
<feature type="transmembrane region" description="Helical" evidence="11">
    <location>
        <begin position="77"/>
        <end position="98"/>
    </location>
</feature>
<dbReference type="Pfam" id="PF00361">
    <property type="entry name" value="Proton_antipo_M"/>
    <property type="match status" value="1"/>
</dbReference>
<name>A0A0C6P0G3_BORBO</name>
<dbReference type="GO" id="GO:0015297">
    <property type="term" value="F:antiporter activity"/>
    <property type="evidence" value="ECO:0007669"/>
    <property type="project" value="UniProtKB-KW"/>
</dbReference>
<evidence type="ECO:0000256" key="2">
    <source>
        <dbReference type="ARBA" id="ARBA00022448"/>
    </source>
</evidence>
<evidence type="ECO:0000256" key="9">
    <source>
        <dbReference type="RuleBase" id="RU000320"/>
    </source>
</evidence>
<dbReference type="Pfam" id="PF04039">
    <property type="entry name" value="MnhB"/>
    <property type="match status" value="1"/>
</dbReference>
<dbReference type="NCBIfam" id="NF009288">
    <property type="entry name" value="PRK12648.1"/>
    <property type="match status" value="1"/>
</dbReference>
<feature type="transmembrane region" description="Helical" evidence="11">
    <location>
        <begin position="926"/>
        <end position="952"/>
    </location>
</feature>
<dbReference type="InterPro" id="IPR007182">
    <property type="entry name" value="MnhB"/>
</dbReference>
<dbReference type="Pfam" id="PF20501">
    <property type="entry name" value="MbhE"/>
    <property type="match status" value="1"/>
</dbReference>
<evidence type="ECO:0000259" key="14">
    <source>
        <dbReference type="Pfam" id="PF04039"/>
    </source>
</evidence>
<feature type="transmembrane region" description="Helical" evidence="11">
    <location>
        <begin position="656"/>
        <end position="678"/>
    </location>
</feature>
<evidence type="ECO:0000256" key="3">
    <source>
        <dbReference type="ARBA" id="ARBA00022449"/>
    </source>
</evidence>
<feature type="domain" description="NADH-Ubiquinone oxidoreductase (complex I) chain 5 N-terminal" evidence="13">
    <location>
        <begin position="66"/>
        <end position="110"/>
    </location>
</feature>
<evidence type="ECO:0000256" key="1">
    <source>
        <dbReference type="ARBA" id="ARBA00004651"/>
    </source>
</evidence>
<feature type="domain" description="MrpA C-terminal/MbhE" evidence="16">
    <location>
        <begin position="696"/>
        <end position="793"/>
    </location>
</feature>